<dbReference type="EMBL" id="JADBJN010000004">
    <property type="protein sequence ID" value="KAG5668962.1"/>
    <property type="molecule type" value="Genomic_DNA"/>
</dbReference>
<organism evidence="2 3">
    <name type="scientific">Polypedilum vanderplanki</name>
    <name type="common">Sleeping chironomid midge</name>
    <dbReference type="NCBI Taxonomy" id="319348"/>
    <lineage>
        <taxon>Eukaryota</taxon>
        <taxon>Metazoa</taxon>
        <taxon>Ecdysozoa</taxon>
        <taxon>Arthropoda</taxon>
        <taxon>Hexapoda</taxon>
        <taxon>Insecta</taxon>
        <taxon>Pterygota</taxon>
        <taxon>Neoptera</taxon>
        <taxon>Endopterygota</taxon>
        <taxon>Diptera</taxon>
        <taxon>Nematocera</taxon>
        <taxon>Chironomoidea</taxon>
        <taxon>Chironomidae</taxon>
        <taxon>Chironominae</taxon>
        <taxon>Polypedilum</taxon>
        <taxon>Polypedilum</taxon>
    </lineage>
</organism>
<reference evidence="2" key="1">
    <citation type="submission" date="2021-03" db="EMBL/GenBank/DDBJ databases">
        <title>Chromosome level genome of the anhydrobiotic midge Polypedilum vanderplanki.</title>
        <authorList>
            <person name="Yoshida Y."/>
            <person name="Kikawada T."/>
            <person name="Gusev O."/>
        </authorList>
    </citation>
    <scope>NUCLEOTIDE SEQUENCE</scope>
    <source>
        <strain evidence="2">NIAS01</strain>
        <tissue evidence="2">Whole body or cell culture</tissue>
    </source>
</reference>
<sequence length="140" mass="16621">MERNKCFKIGKCSYNGTIFFELPSNINNNTISSSRKDKKKSQKSKQQRCQERIEIQPGCEIVERRCQCWPEAISVCRESSLVKWDFINIEECELNLANLVKSEVEFDEDYTMPPTSYDFIKKLNKRRRKGELKRIMKQKI</sequence>
<dbReference type="OrthoDB" id="5976811at2759"/>
<dbReference type="AlphaFoldDB" id="A0A9J6BGY0"/>
<evidence type="ECO:0000313" key="2">
    <source>
        <dbReference type="EMBL" id="KAG5668962.1"/>
    </source>
</evidence>
<evidence type="ECO:0000313" key="3">
    <source>
        <dbReference type="Proteomes" id="UP001107558"/>
    </source>
</evidence>
<evidence type="ECO:0000256" key="1">
    <source>
        <dbReference type="SAM" id="MobiDB-lite"/>
    </source>
</evidence>
<proteinExistence type="predicted"/>
<feature type="compositionally biased region" description="Basic residues" evidence="1">
    <location>
        <begin position="36"/>
        <end position="46"/>
    </location>
</feature>
<protein>
    <submittedName>
        <fullName evidence="2">Uncharacterized protein</fullName>
    </submittedName>
</protein>
<comment type="caution">
    <text evidence="2">The sequence shown here is derived from an EMBL/GenBank/DDBJ whole genome shotgun (WGS) entry which is preliminary data.</text>
</comment>
<gene>
    <name evidence="2" type="ORF">PVAND_016868</name>
</gene>
<accession>A0A9J6BGY0</accession>
<name>A0A9J6BGY0_POLVA</name>
<dbReference type="Proteomes" id="UP001107558">
    <property type="component" value="Chromosome 4"/>
</dbReference>
<keyword evidence="3" id="KW-1185">Reference proteome</keyword>
<feature type="region of interest" description="Disordered" evidence="1">
    <location>
        <begin position="30"/>
        <end position="49"/>
    </location>
</feature>